<dbReference type="PROSITE" id="PS50110">
    <property type="entry name" value="RESPONSE_REGULATORY"/>
    <property type="match status" value="1"/>
</dbReference>
<dbReference type="EMBL" id="JAQNDL010000001">
    <property type="protein sequence ID" value="MDC0715419.1"/>
    <property type="molecule type" value="Genomic_DNA"/>
</dbReference>
<sequence length="155" mass="17162">MSEIKVLVVEDGDEYLTNLSTFVSRGIRYTQAKSGEQACALLASLQPDLVYLDMRFDRTPIEALLGDLVALTARFNGDVARARAFQQDNQGLFVLRALRDAGFRGPVILSYDFGAEERRFRALSERDPALSYCPDYADADTIHAAIQRAVGRPSA</sequence>
<dbReference type="Gene3D" id="3.40.50.2300">
    <property type="match status" value="1"/>
</dbReference>
<dbReference type="Proteomes" id="UP001221686">
    <property type="component" value="Unassembled WGS sequence"/>
</dbReference>
<keyword evidence="4" id="KW-1185">Reference proteome</keyword>
<gene>
    <name evidence="3" type="ORF">POL25_00860</name>
</gene>
<organism evidence="3 4">
    <name type="scientific">Nannocystis bainbridge</name>
    <dbReference type="NCBI Taxonomy" id="2995303"/>
    <lineage>
        <taxon>Bacteria</taxon>
        <taxon>Pseudomonadati</taxon>
        <taxon>Myxococcota</taxon>
        <taxon>Polyangia</taxon>
        <taxon>Nannocystales</taxon>
        <taxon>Nannocystaceae</taxon>
        <taxon>Nannocystis</taxon>
    </lineage>
</organism>
<reference evidence="3 4" key="1">
    <citation type="submission" date="2022-11" db="EMBL/GenBank/DDBJ databases">
        <title>Minimal conservation of predation-associated metabolite biosynthetic gene clusters underscores biosynthetic potential of Myxococcota including descriptions for ten novel species: Archangium lansinium sp. nov., Myxococcus landrumus sp. nov., Nannocystis bai.</title>
        <authorList>
            <person name="Ahearne A."/>
            <person name="Stevens C."/>
            <person name="Dowd S."/>
        </authorList>
    </citation>
    <scope>NUCLEOTIDE SEQUENCE [LARGE SCALE GENOMIC DNA]</scope>
    <source>
        <strain evidence="3 4">BB15-2</strain>
    </source>
</reference>
<accession>A0ABT5DQU8</accession>
<dbReference type="RefSeq" id="WP_272083759.1">
    <property type="nucleotide sequence ID" value="NZ_JAQNDL010000001.1"/>
</dbReference>
<proteinExistence type="predicted"/>
<evidence type="ECO:0000313" key="4">
    <source>
        <dbReference type="Proteomes" id="UP001221686"/>
    </source>
</evidence>
<feature type="domain" description="Response regulatory" evidence="2">
    <location>
        <begin position="5"/>
        <end position="150"/>
    </location>
</feature>
<evidence type="ECO:0000259" key="2">
    <source>
        <dbReference type="PROSITE" id="PS50110"/>
    </source>
</evidence>
<dbReference type="InterPro" id="IPR011006">
    <property type="entry name" value="CheY-like_superfamily"/>
</dbReference>
<feature type="modified residue" description="4-aspartylphosphate" evidence="1">
    <location>
        <position position="53"/>
    </location>
</feature>
<dbReference type="InterPro" id="IPR001789">
    <property type="entry name" value="Sig_transdc_resp-reg_receiver"/>
</dbReference>
<name>A0ABT5DQU8_9BACT</name>
<comment type="caution">
    <text evidence="3">The sequence shown here is derived from an EMBL/GenBank/DDBJ whole genome shotgun (WGS) entry which is preliminary data.</text>
</comment>
<keyword evidence="1" id="KW-0597">Phosphoprotein</keyword>
<dbReference type="SUPFAM" id="SSF52172">
    <property type="entry name" value="CheY-like"/>
    <property type="match status" value="1"/>
</dbReference>
<evidence type="ECO:0000256" key="1">
    <source>
        <dbReference type="PROSITE-ProRule" id="PRU00169"/>
    </source>
</evidence>
<protein>
    <recommendedName>
        <fullName evidence="2">Response regulatory domain-containing protein</fullName>
    </recommendedName>
</protein>
<evidence type="ECO:0000313" key="3">
    <source>
        <dbReference type="EMBL" id="MDC0715419.1"/>
    </source>
</evidence>